<accession>A0ABS5Q8N2</accession>
<dbReference type="InterPro" id="IPR009057">
    <property type="entry name" value="Homeodomain-like_sf"/>
</dbReference>
<proteinExistence type="predicted"/>
<dbReference type="CDD" id="cd06124">
    <property type="entry name" value="cupin_NimR-like_N"/>
    <property type="match status" value="1"/>
</dbReference>
<dbReference type="RefSeq" id="WP_213668031.1">
    <property type="nucleotide sequence ID" value="NZ_JAHCDA010000001.1"/>
</dbReference>
<evidence type="ECO:0000256" key="3">
    <source>
        <dbReference type="ARBA" id="ARBA00023159"/>
    </source>
</evidence>
<dbReference type="PANTHER" id="PTHR11019">
    <property type="entry name" value="HTH-TYPE TRANSCRIPTIONAL REGULATOR NIMR"/>
    <property type="match status" value="1"/>
</dbReference>
<dbReference type="PANTHER" id="PTHR11019:SF159">
    <property type="entry name" value="TRANSCRIPTIONAL REGULATOR-RELATED"/>
    <property type="match status" value="1"/>
</dbReference>
<protein>
    <submittedName>
        <fullName evidence="6">Helix-turn-helix transcriptional regulator</fullName>
    </submittedName>
</protein>
<keyword evidence="2" id="KW-0238">DNA-binding</keyword>
<sequence>MARPINLPEDIDASDQPTVAAFHRGTRKAARIRSHSHERGQLLIVSSGLAVTKTSAGSWVATTGSASWIPSGLEHSINVHAGTDGWFAYVRADACQGLPQVISVARASSLLREAVARCAQRAGEATDHAAEERLSAVILDEIKALTFGAAYLPMPAHDQTRQIADAIMRDPADNRPLAELADAVGLSRRTATRHFADETGLSFSGWRQRMRLLRAMEWLGEGVTVTETALSLGYDSPSAFTAMFRRSFGVPPAEYAGRRKASALREEAPRE</sequence>
<dbReference type="InterPro" id="IPR018062">
    <property type="entry name" value="HTH_AraC-typ_CS"/>
</dbReference>
<dbReference type="InterPro" id="IPR014710">
    <property type="entry name" value="RmlC-like_jellyroll"/>
</dbReference>
<dbReference type="PROSITE" id="PS01124">
    <property type="entry name" value="HTH_ARAC_FAMILY_2"/>
    <property type="match status" value="1"/>
</dbReference>
<dbReference type="SMART" id="SM00342">
    <property type="entry name" value="HTH_ARAC"/>
    <property type="match status" value="1"/>
</dbReference>
<reference evidence="6 7" key="1">
    <citation type="submission" date="2021-05" db="EMBL/GenBank/DDBJ databases">
        <title>Roseococcus sp. XZZS9, whole genome shotgun sequencing project.</title>
        <authorList>
            <person name="Zhao G."/>
            <person name="Shen L."/>
        </authorList>
    </citation>
    <scope>NUCLEOTIDE SEQUENCE [LARGE SCALE GENOMIC DNA]</scope>
    <source>
        <strain evidence="6 7">XZZS9</strain>
    </source>
</reference>
<dbReference type="InterPro" id="IPR003313">
    <property type="entry name" value="AraC-bd"/>
</dbReference>
<feature type="domain" description="HTH araC/xylS-type" evidence="5">
    <location>
        <begin position="161"/>
        <end position="258"/>
    </location>
</feature>
<dbReference type="Pfam" id="PF12833">
    <property type="entry name" value="HTH_18"/>
    <property type="match status" value="1"/>
</dbReference>
<dbReference type="PRINTS" id="PR00032">
    <property type="entry name" value="HTHARAC"/>
</dbReference>
<dbReference type="InterPro" id="IPR020449">
    <property type="entry name" value="Tscrpt_reg_AraC-type_HTH"/>
</dbReference>
<evidence type="ECO:0000313" key="6">
    <source>
        <dbReference type="EMBL" id="MBS7809315.1"/>
    </source>
</evidence>
<gene>
    <name evidence="6" type="ORF">KHU32_00105</name>
</gene>
<keyword evidence="7" id="KW-1185">Reference proteome</keyword>
<dbReference type="SUPFAM" id="SSF46689">
    <property type="entry name" value="Homeodomain-like"/>
    <property type="match status" value="1"/>
</dbReference>
<dbReference type="PROSITE" id="PS00041">
    <property type="entry name" value="HTH_ARAC_FAMILY_1"/>
    <property type="match status" value="1"/>
</dbReference>
<evidence type="ECO:0000313" key="7">
    <source>
        <dbReference type="Proteomes" id="UP000766336"/>
    </source>
</evidence>
<name>A0ABS5Q8N2_9PROT</name>
<evidence type="ECO:0000256" key="1">
    <source>
        <dbReference type="ARBA" id="ARBA00023015"/>
    </source>
</evidence>
<keyword evidence="4" id="KW-0804">Transcription</keyword>
<organism evidence="6 7">
    <name type="scientific">Roseococcus pinisoli</name>
    <dbReference type="NCBI Taxonomy" id="2835040"/>
    <lineage>
        <taxon>Bacteria</taxon>
        <taxon>Pseudomonadati</taxon>
        <taxon>Pseudomonadota</taxon>
        <taxon>Alphaproteobacteria</taxon>
        <taxon>Acetobacterales</taxon>
        <taxon>Roseomonadaceae</taxon>
        <taxon>Roseococcus</taxon>
    </lineage>
</organism>
<dbReference type="Pfam" id="PF02311">
    <property type="entry name" value="AraC_binding"/>
    <property type="match status" value="1"/>
</dbReference>
<dbReference type="InterPro" id="IPR011051">
    <property type="entry name" value="RmlC_Cupin_sf"/>
</dbReference>
<evidence type="ECO:0000256" key="2">
    <source>
        <dbReference type="ARBA" id="ARBA00023125"/>
    </source>
</evidence>
<evidence type="ECO:0000259" key="5">
    <source>
        <dbReference type="PROSITE" id="PS01124"/>
    </source>
</evidence>
<keyword evidence="3" id="KW-0010">Activator</keyword>
<comment type="caution">
    <text evidence="6">The sequence shown here is derived from an EMBL/GenBank/DDBJ whole genome shotgun (WGS) entry which is preliminary data.</text>
</comment>
<dbReference type="InterPro" id="IPR018060">
    <property type="entry name" value="HTH_AraC"/>
</dbReference>
<dbReference type="Gene3D" id="2.60.120.10">
    <property type="entry name" value="Jelly Rolls"/>
    <property type="match status" value="1"/>
</dbReference>
<evidence type="ECO:0000256" key="4">
    <source>
        <dbReference type="ARBA" id="ARBA00023163"/>
    </source>
</evidence>
<dbReference type="Gene3D" id="1.10.10.60">
    <property type="entry name" value="Homeodomain-like"/>
    <property type="match status" value="1"/>
</dbReference>
<dbReference type="EMBL" id="JAHCDA010000001">
    <property type="protein sequence ID" value="MBS7809315.1"/>
    <property type="molecule type" value="Genomic_DNA"/>
</dbReference>
<keyword evidence="1" id="KW-0805">Transcription regulation</keyword>
<dbReference type="SUPFAM" id="SSF51182">
    <property type="entry name" value="RmlC-like cupins"/>
    <property type="match status" value="1"/>
</dbReference>
<dbReference type="Proteomes" id="UP000766336">
    <property type="component" value="Unassembled WGS sequence"/>
</dbReference>